<evidence type="ECO:0000313" key="2">
    <source>
        <dbReference type="EMBL" id="GFT50306.1"/>
    </source>
</evidence>
<evidence type="ECO:0000313" key="3">
    <source>
        <dbReference type="Proteomes" id="UP000887013"/>
    </source>
</evidence>
<feature type="non-terminal residue" evidence="2">
    <location>
        <position position="58"/>
    </location>
</feature>
<keyword evidence="3" id="KW-1185">Reference proteome</keyword>
<organism evidence="2 3">
    <name type="scientific">Nephila pilipes</name>
    <name type="common">Giant wood spider</name>
    <name type="synonym">Nephila maculata</name>
    <dbReference type="NCBI Taxonomy" id="299642"/>
    <lineage>
        <taxon>Eukaryota</taxon>
        <taxon>Metazoa</taxon>
        <taxon>Ecdysozoa</taxon>
        <taxon>Arthropoda</taxon>
        <taxon>Chelicerata</taxon>
        <taxon>Arachnida</taxon>
        <taxon>Araneae</taxon>
        <taxon>Araneomorphae</taxon>
        <taxon>Entelegynae</taxon>
        <taxon>Araneoidea</taxon>
        <taxon>Nephilidae</taxon>
        <taxon>Nephila</taxon>
    </lineage>
</organism>
<protein>
    <submittedName>
        <fullName evidence="2">Uncharacterized protein</fullName>
    </submittedName>
</protein>
<reference evidence="2" key="1">
    <citation type="submission" date="2020-08" db="EMBL/GenBank/DDBJ databases">
        <title>Multicomponent nature underlies the extraordinary mechanical properties of spider dragline silk.</title>
        <authorList>
            <person name="Kono N."/>
            <person name="Nakamura H."/>
            <person name="Mori M."/>
            <person name="Yoshida Y."/>
            <person name="Ohtoshi R."/>
            <person name="Malay A.D."/>
            <person name="Moran D.A.P."/>
            <person name="Tomita M."/>
            <person name="Numata K."/>
            <person name="Arakawa K."/>
        </authorList>
    </citation>
    <scope>NUCLEOTIDE SEQUENCE</scope>
</reference>
<dbReference type="EMBL" id="BMAW01111933">
    <property type="protein sequence ID" value="GFT50306.1"/>
    <property type="molecule type" value="Genomic_DNA"/>
</dbReference>
<name>A0A8X6P6Q3_NEPPI</name>
<dbReference type="AlphaFoldDB" id="A0A8X6P6Q3"/>
<dbReference type="Proteomes" id="UP000887013">
    <property type="component" value="Unassembled WGS sequence"/>
</dbReference>
<proteinExistence type="predicted"/>
<evidence type="ECO:0000313" key="1">
    <source>
        <dbReference type="EMBL" id="GFS60706.1"/>
    </source>
</evidence>
<comment type="caution">
    <text evidence="2">The sequence shown here is derived from an EMBL/GenBank/DDBJ whole genome shotgun (WGS) entry which is preliminary data.</text>
</comment>
<gene>
    <name evidence="1" type="ORF">NPIL_31171</name>
    <name evidence="2" type="ORF">NPIL_443581</name>
</gene>
<sequence length="58" mass="6577">MGFCDLPFCFRVGGQQAHGVTSRVATIHIHIDVLETLRIVYDFQQVWVQLDVPISCCL</sequence>
<accession>A0A8X6P6Q3</accession>
<dbReference type="EMBL" id="BMAW01093491">
    <property type="protein sequence ID" value="GFS60706.1"/>
    <property type="molecule type" value="Genomic_DNA"/>
</dbReference>